<dbReference type="STRING" id="329726.AM1_4724"/>
<proteinExistence type="predicted"/>
<feature type="compositionally biased region" description="Low complexity" evidence="1">
    <location>
        <begin position="189"/>
        <end position="210"/>
    </location>
</feature>
<dbReference type="EMBL" id="CP000828">
    <property type="protein sequence ID" value="ABW29696.1"/>
    <property type="molecule type" value="Genomic_DNA"/>
</dbReference>
<evidence type="ECO:0000313" key="3">
    <source>
        <dbReference type="EMBL" id="ABW29696.1"/>
    </source>
</evidence>
<feature type="compositionally biased region" description="Polar residues" evidence="1">
    <location>
        <begin position="125"/>
        <end position="135"/>
    </location>
</feature>
<evidence type="ECO:0000313" key="4">
    <source>
        <dbReference type="Proteomes" id="UP000000268"/>
    </source>
</evidence>
<feature type="region of interest" description="Disordered" evidence="1">
    <location>
        <begin position="96"/>
        <end position="138"/>
    </location>
</feature>
<dbReference type="eggNOG" id="COG3203">
    <property type="taxonomic scope" value="Bacteria"/>
</dbReference>
<reference evidence="3 4" key="1">
    <citation type="journal article" date="2008" name="Proc. Natl. Acad. Sci. U.S.A.">
        <title>Niche adaptation and genome expansion in the chlorophyll d-producing cyanobacterium Acaryochloris marina.</title>
        <authorList>
            <person name="Swingley W.D."/>
            <person name="Chen M."/>
            <person name="Cheung P.C."/>
            <person name="Conrad A.L."/>
            <person name="Dejesa L.C."/>
            <person name="Hao J."/>
            <person name="Honchak B.M."/>
            <person name="Karbach L.E."/>
            <person name="Kurdoglu A."/>
            <person name="Lahiri S."/>
            <person name="Mastrian S.D."/>
            <person name="Miyashita H."/>
            <person name="Page L."/>
            <person name="Ramakrishna P."/>
            <person name="Satoh S."/>
            <person name="Sattley W.M."/>
            <person name="Shimada Y."/>
            <person name="Taylor H.L."/>
            <person name="Tomo T."/>
            <person name="Tsuchiya T."/>
            <person name="Wang Z.T."/>
            <person name="Raymond J."/>
            <person name="Mimuro M."/>
            <person name="Blankenship R.E."/>
            <person name="Touchman J.W."/>
        </authorList>
    </citation>
    <scope>NUCLEOTIDE SEQUENCE [LARGE SCALE GENOMIC DNA]</scope>
    <source>
        <strain evidence="4">MBIC 11017</strain>
    </source>
</reference>
<evidence type="ECO:0000256" key="2">
    <source>
        <dbReference type="SAM" id="SignalP"/>
    </source>
</evidence>
<dbReference type="KEGG" id="amr:AM1_4724"/>
<feature type="signal peptide" evidence="2">
    <location>
        <begin position="1"/>
        <end position="25"/>
    </location>
</feature>
<feature type="compositionally biased region" description="Low complexity" evidence="1">
    <location>
        <begin position="1306"/>
        <end position="1321"/>
    </location>
</feature>
<feature type="region of interest" description="Disordered" evidence="1">
    <location>
        <begin position="153"/>
        <end position="212"/>
    </location>
</feature>
<accession>B0C1G1</accession>
<feature type="chain" id="PRO_5002747979" description="TonB-dependent receptor" evidence="2">
    <location>
        <begin position="26"/>
        <end position="1353"/>
    </location>
</feature>
<organism evidence="3 4">
    <name type="scientific">Acaryochloris marina (strain MBIC 11017)</name>
    <dbReference type="NCBI Taxonomy" id="329726"/>
    <lineage>
        <taxon>Bacteria</taxon>
        <taxon>Bacillati</taxon>
        <taxon>Cyanobacteriota</taxon>
        <taxon>Cyanophyceae</taxon>
        <taxon>Acaryochloridales</taxon>
        <taxon>Acaryochloridaceae</taxon>
        <taxon>Acaryochloris</taxon>
    </lineage>
</organism>
<dbReference type="InterPro" id="IPR013783">
    <property type="entry name" value="Ig-like_fold"/>
</dbReference>
<protein>
    <recommendedName>
        <fullName evidence="5">TonB-dependent receptor</fullName>
    </recommendedName>
</protein>
<dbReference type="Proteomes" id="UP000000268">
    <property type="component" value="Chromosome"/>
</dbReference>
<feature type="compositionally biased region" description="Polar residues" evidence="1">
    <location>
        <begin position="1291"/>
        <end position="1305"/>
    </location>
</feature>
<feature type="compositionally biased region" description="Polar residues" evidence="1">
    <location>
        <begin position="104"/>
        <end position="113"/>
    </location>
</feature>
<gene>
    <name evidence="3" type="ordered locus">AM1_4724</name>
</gene>
<keyword evidence="4" id="KW-1185">Reference proteome</keyword>
<evidence type="ECO:0000256" key="1">
    <source>
        <dbReference type="SAM" id="MobiDB-lite"/>
    </source>
</evidence>
<sequence>MKQRSYQWMQTGLLGIVAGTSVALAPNLVNAQVMEEVQPADESTLSADKPTVRDAEPTLHAENSAVSDAEPTLSVDQESINEAPTQELVIEEAAADSAVAEEPQVNQPQTAASDPQPVAAEENMTPGSEATSSESLKQDIPVVVEQPAEAAPKVVAEEVSSPTQPTVSTPQPPESLIKDTPPVSDESEVPAPASTEAPTTAQTPAATSASGISILTPGSGSVVDKPATTVIIEFGADQKVELRVNGKAVDSAQVGRTETNSATQKVRQTWYGVILDAGVNTITVNEVGQEAPSASVQVEVPGEPTQIKVRTAQSKVPADGRSTAQVLGYLLDANGNQSNWDAIVTLEATSGKFVGTDNKPDVPGFQVEAIDGKFTADLQSSISAGLVRVRATAADMEGFHQFQFSTPIRPSALLTGVVDVRIGRRGTNFYDSFREFLPVDGDNGYEVDARAQAFGITSIGDWLLTGAFNSARPLNEDCNGESTLFKASGTECDYNNYATYGDNSTTDVTAPSTDNLFVRLERTSPVPGAGSDYFMWGDYNTEEFSRSSQLFTATSRSLHGFKGNYNIGNLQLTALYGNNTEGFQRDTIAPDGTSGFYFLSRRLLVPGSEQVFLELEELNRPGTVLKRERLSRGADYEVDYDRGTLKFQRPILRTDVDDDGFVLVRRIVTTYQFEGESSDTNTYGGRAQYTFSRSLDQESWVGATYFREDRGSQDFELYGADALVSFGKDSYLVAEYARSNNSLDFATPVSGNAYRVEIEAKPTDNISGRAYFKRADVGFSNNATTSFVPGQTRYGAEVLAAVSKNTKLRASFDHEDNFGVAPRPLDLFEDLIQPGFSPTPGNPVNNSLTTITAGVLQRIGDSEVSLDYVRRDRTDRLTGQDITTDQIRSTARIPLTKKLTLRALNETTFSSEIDPIYPNRTSVGLEYEVYPGVTIGLNNTYLTGGQFDDDFITSLDIAGQHTFSTDTTLRGQFSMMGDLGMAGYFGVEQGLTIAPGLRADFSYEHVFNTALQQTAASQQFAQPFALGSGASALGLTPGDSFSVGLAYTDNPDFQANARFEYSDTAQGSNTIITANALGRATRDLTVLASYQQASASNQTLAGLGTTRDLKVGLAYRNPDSDKFNGLLRYEYRENPSTIPDTLLFANGTGSTDHLISAEAIYAPNWRWELYGKFGWRHSKSYLAQDLIGTSSISLAQMRATYRINYRWDIGGEVRWIRQNSTGFNEVGASAEVGYYLNPNLRLAAGYAFGDVGDRDFGNSRSASGPYFGVTLKLDNNLFDDFGFGKNKVAPPQQQESVPGNGQVQEASNPASTSKAKASNKTTKPKAELVNTQSEAVAEPAPAPQTQPSFEVVR</sequence>
<evidence type="ECO:0008006" key="5">
    <source>
        <dbReference type="Google" id="ProtNLM"/>
    </source>
</evidence>
<feature type="compositionally biased region" description="Polar residues" evidence="1">
    <location>
        <begin position="1343"/>
        <end position="1353"/>
    </location>
</feature>
<dbReference type="Gene3D" id="2.60.40.10">
    <property type="entry name" value="Immunoglobulins"/>
    <property type="match status" value="1"/>
</dbReference>
<dbReference type="eggNOG" id="COG3266">
    <property type="taxonomic scope" value="Bacteria"/>
</dbReference>
<feature type="region of interest" description="Disordered" evidence="1">
    <location>
        <begin position="1284"/>
        <end position="1353"/>
    </location>
</feature>
<name>B0C1G1_ACAM1</name>
<dbReference type="HOGENOM" id="CLU_003800_0_0_3"/>
<feature type="compositionally biased region" description="Low complexity" evidence="1">
    <location>
        <begin position="153"/>
        <end position="169"/>
    </location>
</feature>
<dbReference type="SUPFAM" id="SSF56935">
    <property type="entry name" value="Porins"/>
    <property type="match status" value="1"/>
</dbReference>
<keyword evidence="2" id="KW-0732">Signal</keyword>